<dbReference type="RefSeq" id="WP_127703214.1">
    <property type="nucleotide sequence ID" value="NZ_SACK01000001.1"/>
</dbReference>
<evidence type="ECO:0000313" key="3">
    <source>
        <dbReference type="Proteomes" id="UP000282759"/>
    </source>
</evidence>
<organism evidence="2 3">
    <name type="scientific">Mucilaginibacter limnophilus</name>
    <dbReference type="NCBI Taxonomy" id="1932778"/>
    <lineage>
        <taxon>Bacteria</taxon>
        <taxon>Pseudomonadati</taxon>
        <taxon>Bacteroidota</taxon>
        <taxon>Sphingobacteriia</taxon>
        <taxon>Sphingobacteriales</taxon>
        <taxon>Sphingobacteriaceae</taxon>
        <taxon>Mucilaginibacter</taxon>
    </lineage>
</organism>
<evidence type="ECO:0000313" key="2">
    <source>
        <dbReference type="EMBL" id="RVU02848.1"/>
    </source>
</evidence>
<keyword evidence="1" id="KW-1133">Transmembrane helix</keyword>
<dbReference type="Proteomes" id="UP000282759">
    <property type="component" value="Unassembled WGS sequence"/>
</dbReference>
<dbReference type="AlphaFoldDB" id="A0A437MYX0"/>
<keyword evidence="3" id="KW-1185">Reference proteome</keyword>
<proteinExistence type="predicted"/>
<evidence type="ECO:0000256" key="1">
    <source>
        <dbReference type="SAM" id="Phobius"/>
    </source>
</evidence>
<feature type="transmembrane region" description="Helical" evidence="1">
    <location>
        <begin position="41"/>
        <end position="64"/>
    </location>
</feature>
<comment type="caution">
    <text evidence="2">The sequence shown here is derived from an EMBL/GenBank/DDBJ whole genome shotgun (WGS) entry which is preliminary data.</text>
</comment>
<keyword evidence="1" id="KW-0812">Transmembrane</keyword>
<accession>A0A437MYX0</accession>
<reference evidence="2 3" key="1">
    <citation type="submission" date="2019-01" db="EMBL/GenBank/DDBJ databases">
        <authorList>
            <person name="Chen W.-M."/>
        </authorList>
    </citation>
    <scope>NUCLEOTIDE SEQUENCE [LARGE SCALE GENOMIC DNA]</scope>
    <source>
        <strain evidence="2 3">YBJ-36</strain>
    </source>
</reference>
<sequence>MATIKTFAPATFTTTPVETTHINLWAKFMAFADSQKQNHTLWFFLVLLVHGVFILPLPAVLTYYFNASGWVLGVTMVSFFTNIIANMAGGSIRTTLTVFAASVAIHLILVLMFII</sequence>
<dbReference type="EMBL" id="SACK01000001">
    <property type="protein sequence ID" value="RVU02848.1"/>
    <property type="molecule type" value="Genomic_DNA"/>
</dbReference>
<feature type="transmembrane region" description="Helical" evidence="1">
    <location>
        <begin position="70"/>
        <end position="89"/>
    </location>
</feature>
<feature type="transmembrane region" description="Helical" evidence="1">
    <location>
        <begin position="96"/>
        <end position="114"/>
    </location>
</feature>
<protein>
    <submittedName>
        <fullName evidence="2">Uncharacterized protein</fullName>
    </submittedName>
</protein>
<gene>
    <name evidence="2" type="ORF">EOD41_02620</name>
</gene>
<keyword evidence="1" id="KW-0472">Membrane</keyword>
<name>A0A437MYX0_9SPHI</name>
<dbReference type="OrthoDB" id="798211at2"/>